<dbReference type="GO" id="GO:0000166">
    <property type="term" value="F:nucleotide binding"/>
    <property type="evidence" value="ECO:0007669"/>
    <property type="project" value="UniProtKB-KW"/>
</dbReference>
<comment type="catalytic activity">
    <reaction evidence="8">
        <text>RNA(n) + a ribonucleoside 5'-triphosphate = RNA(n+1) + diphosphate</text>
        <dbReference type="Rhea" id="RHEA:21248"/>
        <dbReference type="Rhea" id="RHEA-COMP:14527"/>
        <dbReference type="Rhea" id="RHEA-COMP:17342"/>
        <dbReference type="ChEBI" id="CHEBI:33019"/>
        <dbReference type="ChEBI" id="CHEBI:61557"/>
        <dbReference type="ChEBI" id="CHEBI:140395"/>
        <dbReference type="EC" id="2.7.7.48"/>
    </reaction>
</comment>
<dbReference type="KEGG" id="vg:80401029"/>
<evidence type="ECO:0000256" key="9">
    <source>
        <dbReference type="PIRSR" id="PIRSR605093-1"/>
    </source>
</evidence>
<evidence type="ECO:0000313" key="12">
    <source>
        <dbReference type="Proteomes" id="UP000682376"/>
    </source>
</evidence>
<dbReference type="EMBL" id="BK013744">
    <property type="protein sequence ID" value="DAD51181.1"/>
    <property type="molecule type" value="Genomic_RNA"/>
</dbReference>
<accession>A0A8S5L1F2</accession>
<keyword evidence="3" id="KW-0808">Transferase</keyword>
<keyword evidence="12" id="KW-1185">Reference proteome</keyword>
<evidence type="ECO:0000256" key="1">
    <source>
        <dbReference type="ARBA" id="ARBA00012494"/>
    </source>
</evidence>
<dbReference type="InterPro" id="IPR043502">
    <property type="entry name" value="DNA/RNA_pol_sf"/>
</dbReference>
<evidence type="ECO:0000313" key="11">
    <source>
        <dbReference type="EMBL" id="DAD51181.1"/>
    </source>
</evidence>
<sequence length="615" mass="70278">MENPKSHAQDQILVLVIQTIADAYAYLRLCDPSCIRKDDQIRDVNYLIKRVRHEGLSFLTVRLPILGEFMDKIMWGEQGLQRVEGFKPYDGLYPCFLRPFWVFLERSHTKDDAETARMYRILRTLLFGLKKLALPYTEEQAASKLASFEAIEEELKHLVIGDEPFILYSQLALDDLLSTFNADVERPKHGPGAVAGGERHNAKWTWTVLYESVHDFYPYWEHMFPVRSAIGDGSGRSRALQLAANVGTYRSLRREKEPTARLLMVPKDSKGPRIISCEPKELMYLQQGVAYPLMKLIERHPLTRGHVNFERQDINASLALESSYSRSRDTIDLSDASDRVSCALVTLLFPKRLVPKLLALRSSATLLPDGRVLKMTKYAPMGSALCFPIESLVFWAIAVGSIWNETHDLTLACQAVHVYGDDIIIASEYTNLVMKNLEVCGLCVNRHKSFFGNHPFRESCGIEAWKGHDVTPLRVKKLPPRRPVDGDALVAWIKYAENTQKLCPARSKYELDVVERYLGPIPRVPFPQNFLSIVTDDDHWGLLDYREPRWCNATSYWQAKLYVVKSRRQVSAIPGWSRLQRNLIQRALEGEPSIVVDRASTLISKRRVNITYLGL</sequence>
<keyword evidence="2 11" id="KW-0696">RNA-directed RNA polymerase</keyword>
<evidence type="ECO:0000256" key="7">
    <source>
        <dbReference type="ARBA" id="ARBA00030248"/>
    </source>
</evidence>
<dbReference type="GeneID" id="80401029"/>
<feature type="binding site" evidence="9">
    <location>
        <position position="422"/>
    </location>
    <ligand>
        <name>Mg(2+)</name>
        <dbReference type="ChEBI" id="CHEBI:18420"/>
        <label>2</label>
    </ligand>
</feature>
<evidence type="ECO:0000256" key="5">
    <source>
        <dbReference type="ARBA" id="ARBA00022741"/>
    </source>
</evidence>
<dbReference type="GO" id="GO:0039694">
    <property type="term" value="P:viral RNA genome replication"/>
    <property type="evidence" value="ECO:0007669"/>
    <property type="project" value="InterPro"/>
</dbReference>
<gene>
    <name evidence="11" type="primary">SRR7976325_11_3</name>
</gene>
<dbReference type="GO" id="GO:0046872">
    <property type="term" value="F:metal ion binding"/>
    <property type="evidence" value="ECO:0007669"/>
    <property type="project" value="UniProtKB-KW"/>
</dbReference>
<evidence type="ECO:0000259" key="10">
    <source>
        <dbReference type="PROSITE" id="PS50522"/>
    </source>
</evidence>
<evidence type="ECO:0000256" key="4">
    <source>
        <dbReference type="ARBA" id="ARBA00022695"/>
    </source>
</evidence>
<dbReference type="Proteomes" id="UP000682376">
    <property type="component" value="Segment"/>
</dbReference>
<feature type="domain" description="RdRp catalytic" evidence="10">
    <location>
        <begin position="317"/>
        <end position="453"/>
    </location>
</feature>
<dbReference type="PROSITE" id="PS50522">
    <property type="entry name" value="RDRP_PHAGE"/>
    <property type="match status" value="1"/>
</dbReference>
<dbReference type="RefSeq" id="YP_010771325.1">
    <property type="nucleotide sequence ID" value="NC_074555.1"/>
</dbReference>
<dbReference type="InterPro" id="IPR005093">
    <property type="entry name" value="RNArep_beta"/>
</dbReference>
<proteinExistence type="predicted"/>
<comment type="cofactor">
    <cofactor evidence="9">
        <name>Mg(2+)</name>
        <dbReference type="ChEBI" id="CHEBI:18420"/>
    </cofactor>
    <text evidence="9">Binds 2 Mg(2+) per subunit.</text>
</comment>
<organism evidence="11 12">
    <name type="scientific">ssRNA phage SRR7976325_11</name>
    <dbReference type="NCBI Taxonomy" id="2786698"/>
    <lineage>
        <taxon>Viruses</taxon>
        <taxon>Riboviria</taxon>
        <taxon>Orthornavirae</taxon>
        <taxon>Lenarviricota</taxon>
        <taxon>Leviviricetes</taxon>
        <taxon>Nicedsevirus</taxon>
        <taxon>Nicedsevirus caenivivens</taxon>
    </lineage>
</organism>
<keyword evidence="5" id="KW-0547">Nucleotide-binding</keyword>
<keyword evidence="6" id="KW-0693">Viral RNA replication</keyword>
<evidence type="ECO:0000256" key="6">
    <source>
        <dbReference type="ARBA" id="ARBA00022953"/>
    </source>
</evidence>
<keyword evidence="9" id="KW-0479">Metal-binding</keyword>
<keyword evidence="9" id="KW-0460">Magnesium</keyword>
<keyword evidence="4" id="KW-0548">Nucleotidyltransferase</keyword>
<reference evidence="11" key="1">
    <citation type="submission" date="2020-09" db="EMBL/GenBank/DDBJ databases">
        <title>Leviviricetes taxonomy.</title>
        <authorList>
            <person name="Stockdale S.R."/>
            <person name="Callanan J."/>
            <person name="Adriaenssens E.M."/>
            <person name="Kuhn J.H."/>
            <person name="Rumnieks J."/>
            <person name="Shkoporov A."/>
            <person name="Draper L.A."/>
            <person name="Ross P."/>
            <person name="Hill C."/>
        </authorList>
    </citation>
    <scope>NUCLEOTIDE SEQUENCE</scope>
</reference>
<evidence type="ECO:0000256" key="8">
    <source>
        <dbReference type="ARBA" id="ARBA00048744"/>
    </source>
</evidence>
<feature type="binding site" evidence="9">
    <location>
        <position position="332"/>
    </location>
    <ligand>
        <name>Mg(2+)</name>
        <dbReference type="ChEBI" id="CHEBI:18420"/>
        <label>2</label>
    </ligand>
</feature>
<dbReference type="InterPro" id="IPR007096">
    <property type="entry name" value="RNA-dir_Rpol_cat_phage"/>
</dbReference>
<dbReference type="GO" id="GO:0003968">
    <property type="term" value="F:RNA-directed RNA polymerase activity"/>
    <property type="evidence" value="ECO:0007669"/>
    <property type="project" value="UniProtKB-KW"/>
</dbReference>
<protein>
    <recommendedName>
        <fullName evidence="1">RNA-directed RNA polymerase</fullName>
        <ecNumber evidence="1">2.7.7.48</ecNumber>
    </recommendedName>
    <alternativeName>
        <fullName evidence="7">RNA replicase beta chain</fullName>
    </alternativeName>
</protein>
<name>A0A8S5L1F2_9VIRU</name>
<dbReference type="EC" id="2.7.7.48" evidence="1"/>
<evidence type="ECO:0000256" key="3">
    <source>
        <dbReference type="ARBA" id="ARBA00022679"/>
    </source>
</evidence>
<feature type="binding site" evidence="9">
    <location>
        <position position="421"/>
    </location>
    <ligand>
        <name>Mg(2+)</name>
        <dbReference type="ChEBI" id="CHEBI:18420"/>
        <label>2</label>
    </ligand>
</feature>
<dbReference type="SUPFAM" id="SSF56672">
    <property type="entry name" value="DNA/RNA polymerases"/>
    <property type="match status" value="1"/>
</dbReference>
<evidence type="ECO:0000256" key="2">
    <source>
        <dbReference type="ARBA" id="ARBA00022484"/>
    </source>
</evidence>
<dbReference type="Pfam" id="PF03431">
    <property type="entry name" value="RNA_replicase_B"/>
    <property type="match status" value="1"/>
</dbReference>